<evidence type="ECO:0000256" key="3">
    <source>
        <dbReference type="ARBA" id="ARBA00022679"/>
    </source>
</evidence>
<feature type="domain" description="Protein kinase" evidence="11">
    <location>
        <begin position="240"/>
        <end position="492"/>
    </location>
</feature>
<evidence type="ECO:0000256" key="7">
    <source>
        <dbReference type="ARBA" id="ARBA00047899"/>
    </source>
</evidence>
<keyword evidence="3" id="KW-0808">Transferase</keyword>
<dbReference type="InterPro" id="IPR011009">
    <property type="entry name" value="Kinase-like_dom_sf"/>
</dbReference>
<organism evidence="12 13">
    <name type="scientific">Candidatus Obscuribacter phosphatis</name>
    <dbReference type="NCBI Taxonomy" id="1906157"/>
    <lineage>
        <taxon>Bacteria</taxon>
        <taxon>Bacillati</taxon>
        <taxon>Candidatus Melainabacteria</taxon>
        <taxon>Candidatus Obscuribacterales</taxon>
        <taxon>Candidatus Obscuribacteraceae</taxon>
        <taxon>Candidatus Obscuribacter</taxon>
    </lineage>
</organism>
<accession>A0A8J7PLN5</accession>
<feature type="transmembrane region" description="Helical" evidence="10">
    <location>
        <begin position="52"/>
        <end position="70"/>
    </location>
</feature>
<keyword evidence="2 12" id="KW-0723">Serine/threonine-protein kinase</keyword>
<comment type="catalytic activity">
    <reaction evidence="7">
        <text>L-threonyl-[protein] + ATP = O-phospho-L-threonyl-[protein] + ADP + H(+)</text>
        <dbReference type="Rhea" id="RHEA:46608"/>
        <dbReference type="Rhea" id="RHEA-COMP:11060"/>
        <dbReference type="Rhea" id="RHEA-COMP:11605"/>
        <dbReference type="ChEBI" id="CHEBI:15378"/>
        <dbReference type="ChEBI" id="CHEBI:30013"/>
        <dbReference type="ChEBI" id="CHEBI:30616"/>
        <dbReference type="ChEBI" id="CHEBI:61977"/>
        <dbReference type="ChEBI" id="CHEBI:456216"/>
        <dbReference type="EC" id="2.7.11.1"/>
    </reaction>
</comment>
<evidence type="ECO:0000259" key="11">
    <source>
        <dbReference type="PROSITE" id="PS50011"/>
    </source>
</evidence>
<dbReference type="PROSITE" id="PS00109">
    <property type="entry name" value="PROTEIN_KINASE_TYR"/>
    <property type="match status" value="1"/>
</dbReference>
<evidence type="ECO:0000256" key="6">
    <source>
        <dbReference type="ARBA" id="ARBA00022840"/>
    </source>
</evidence>
<keyword evidence="4" id="KW-0547">Nucleotide-binding</keyword>
<gene>
    <name evidence="12" type="ORF">J0M35_07370</name>
</gene>
<evidence type="ECO:0000256" key="4">
    <source>
        <dbReference type="ARBA" id="ARBA00022741"/>
    </source>
</evidence>
<dbReference type="GO" id="GO:0005524">
    <property type="term" value="F:ATP binding"/>
    <property type="evidence" value="ECO:0007669"/>
    <property type="project" value="UniProtKB-KW"/>
</dbReference>
<dbReference type="InterPro" id="IPR000719">
    <property type="entry name" value="Prot_kinase_dom"/>
</dbReference>
<dbReference type="SUPFAM" id="SSF56112">
    <property type="entry name" value="Protein kinase-like (PK-like)"/>
    <property type="match status" value="1"/>
</dbReference>
<dbReference type="GO" id="GO:0004674">
    <property type="term" value="F:protein serine/threonine kinase activity"/>
    <property type="evidence" value="ECO:0007669"/>
    <property type="project" value="UniProtKB-KW"/>
</dbReference>
<proteinExistence type="predicted"/>
<evidence type="ECO:0000313" key="13">
    <source>
        <dbReference type="Proteomes" id="UP000664277"/>
    </source>
</evidence>
<dbReference type="PANTHER" id="PTHR24363">
    <property type="entry name" value="SERINE/THREONINE PROTEIN KINASE"/>
    <property type="match status" value="1"/>
</dbReference>
<dbReference type="EMBL" id="JAFLCK010000008">
    <property type="protein sequence ID" value="MBN8660167.1"/>
    <property type="molecule type" value="Genomic_DNA"/>
</dbReference>
<evidence type="ECO:0000256" key="10">
    <source>
        <dbReference type="SAM" id="Phobius"/>
    </source>
</evidence>
<protein>
    <recommendedName>
        <fullName evidence="1">non-specific serine/threonine protein kinase</fullName>
        <ecNumber evidence="1">2.7.11.1</ecNumber>
    </recommendedName>
</protein>
<reference evidence="12" key="1">
    <citation type="submission" date="2021-02" db="EMBL/GenBank/DDBJ databases">
        <title>Genome-Resolved Metagenomics of a Microbial Community Performing Photosynthetic Biological Nutrient Removal.</title>
        <authorList>
            <person name="Mcdaniel E.A."/>
        </authorList>
    </citation>
    <scope>NUCLEOTIDE SEQUENCE</scope>
    <source>
        <strain evidence="12">UWPOB_OBS1</strain>
    </source>
</reference>
<evidence type="ECO:0000256" key="9">
    <source>
        <dbReference type="SAM" id="MobiDB-lite"/>
    </source>
</evidence>
<dbReference type="Gene3D" id="1.10.510.10">
    <property type="entry name" value="Transferase(Phosphotransferase) domain 1"/>
    <property type="match status" value="1"/>
</dbReference>
<evidence type="ECO:0000256" key="2">
    <source>
        <dbReference type="ARBA" id="ARBA00022527"/>
    </source>
</evidence>
<keyword evidence="10" id="KW-0472">Membrane</keyword>
<evidence type="ECO:0000313" key="12">
    <source>
        <dbReference type="EMBL" id="MBN8660167.1"/>
    </source>
</evidence>
<keyword evidence="10" id="KW-1133">Transmembrane helix</keyword>
<sequence length="504" mass="55797">MDRNDSVNKLSLPDSHPDKGPAPELPVCASPAPVLPLSNLPLRSLQLLSLRYLLYALMPLWLFWPAYLSFSGGPLYVFAILLGTGAFALFVTYDRAIVLSDLGLRFPLRFLFEARFRLFRPFAQLVEIDFREGAYGDTSALKPEFITFVFTDGARVSVRITELGRAALKNILLALSLKCPDLKYTPALKDVDLDLPLEADNLGWLHPSYTHLWEEEMSGRFSSTSFVPLRPGDSLRDGALKICAQLSFGGLAAVYLASLNGQTVVLKEAVMPAGASPALRQKALHLFRREAEILSKIKHERIVSVIDSFQEQERNYLVLEHVRGLDLRRLVSAAGPLDYIVVFNIVKEVCEIVAYLHSLSPPIVHRDLTPDNILLDSSGRAFLIDFGVSAAFIGTATGTMVGKQSYISPEQFRGKACPQSDVYSLACTIFFLLTATEPEPLSLIQAESLPLAVLERLPSHIRSEVITLLSAMTEQEVSDRLDLMQVKERIRLILAGRAGVQEDG</sequence>
<feature type="region of interest" description="Disordered" evidence="9">
    <location>
        <begin position="1"/>
        <end position="21"/>
    </location>
</feature>
<comment type="catalytic activity">
    <reaction evidence="8">
        <text>L-seryl-[protein] + ATP = O-phospho-L-seryl-[protein] + ADP + H(+)</text>
        <dbReference type="Rhea" id="RHEA:17989"/>
        <dbReference type="Rhea" id="RHEA-COMP:9863"/>
        <dbReference type="Rhea" id="RHEA-COMP:11604"/>
        <dbReference type="ChEBI" id="CHEBI:15378"/>
        <dbReference type="ChEBI" id="CHEBI:29999"/>
        <dbReference type="ChEBI" id="CHEBI:30616"/>
        <dbReference type="ChEBI" id="CHEBI:83421"/>
        <dbReference type="ChEBI" id="CHEBI:456216"/>
        <dbReference type="EC" id="2.7.11.1"/>
    </reaction>
</comment>
<evidence type="ECO:0000256" key="5">
    <source>
        <dbReference type="ARBA" id="ARBA00022777"/>
    </source>
</evidence>
<dbReference type="EC" id="2.7.11.1" evidence="1"/>
<comment type="caution">
    <text evidence="12">The sequence shown here is derived from an EMBL/GenBank/DDBJ whole genome shotgun (WGS) entry which is preliminary data.</text>
</comment>
<keyword evidence="10" id="KW-0812">Transmembrane</keyword>
<evidence type="ECO:0000256" key="1">
    <source>
        <dbReference type="ARBA" id="ARBA00012513"/>
    </source>
</evidence>
<dbReference type="AlphaFoldDB" id="A0A8J7PLN5"/>
<feature type="transmembrane region" description="Helical" evidence="10">
    <location>
        <begin position="76"/>
        <end position="93"/>
    </location>
</feature>
<name>A0A8J7PLN5_9BACT</name>
<dbReference type="Pfam" id="PF00069">
    <property type="entry name" value="Pkinase"/>
    <property type="match status" value="1"/>
</dbReference>
<dbReference type="PANTHER" id="PTHR24363:SF0">
    <property type="entry name" value="SERINE_THREONINE KINASE LIKE DOMAIN CONTAINING 1"/>
    <property type="match status" value="1"/>
</dbReference>
<keyword evidence="5 12" id="KW-0418">Kinase</keyword>
<dbReference type="PROSITE" id="PS50011">
    <property type="entry name" value="PROTEIN_KINASE_DOM"/>
    <property type="match status" value="1"/>
</dbReference>
<dbReference type="Proteomes" id="UP000664277">
    <property type="component" value="Unassembled WGS sequence"/>
</dbReference>
<keyword evidence="6" id="KW-0067">ATP-binding</keyword>
<dbReference type="CDD" id="cd14014">
    <property type="entry name" value="STKc_PknB_like"/>
    <property type="match status" value="1"/>
</dbReference>
<dbReference type="InterPro" id="IPR008266">
    <property type="entry name" value="Tyr_kinase_AS"/>
</dbReference>
<evidence type="ECO:0000256" key="8">
    <source>
        <dbReference type="ARBA" id="ARBA00048679"/>
    </source>
</evidence>